<dbReference type="SUPFAM" id="SSF54593">
    <property type="entry name" value="Glyoxalase/Bleomycin resistance protein/Dihydroxybiphenyl dioxygenase"/>
    <property type="match status" value="1"/>
</dbReference>
<evidence type="ECO:0000256" key="1">
    <source>
        <dbReference type="SAM" id="MobiDB-lite"/>
    </source>
</evidence>
<proteinExistence type="predicted"/>
<accession>A0A1Z2L203</accession>
<dbReference type="CDD" id="cd06587">
    <property type="entry name" value="VOC"/>
    <property type="match status" value="1"/>
</dbReference>
<evidence type="ECO:0000313" key="2">
    <source>
        <dbReference type="EMBL" id="ARZ68296.1"/>
    </source>
</evidence>
<evidence type="ECO:0000313" key="3">
    <source>
        <dbReference type="Proteomes" id="UP000195755"/>
    </source>
</evidence>
<name>A0A1Z2L203_9ACTN</name>
<dbReference type="Gene3D" id="3.10.180.10">
    <property type="entry name" value="2,3-Dihydroxybiphenyl 1,2-Dioxygenase, domain 1"/>
    <property type="match status" value="1"/>
</dbReference>
<dbReference type="RefSeq" id="WP_087926614.1">
    <property type="nucleotide sequence ID" value="NZ_CP021744.1"/>
</dbReference>
<dbReference type="EMBL" id="CP021744">
    <property type="protein sequence ID" value="ARZ68296.1"/>
    <property type="molecule type" value="Genomic_DNA"/>
</dbReference>
<feature type="region of interest" description="Disordered" evidence="1">
    <location>
        <begin position="153"/>
        <end position="172"/>
    </location>
</feature>
<dbReference type="InterPro" id="IPR029068">
    <property type="entry name" value="Glyas_Bleomycin-R_OHBP_Dase"/>
</dbReference>
<dbReference type="OrthoDB" id="1492945at2"/>
<protein>
    <submittedName>
        <fullName evidence="2">Uncharacterized protein</fullName>
    </submittedName>
</protein>
<gene>
    <name evidence="2" type="ORF">SMD11_2647</name>
</gene>
<dbReference type="KEGG" id="salj:SMD11_2647"/>
<sequence length="296" mass="31217">MPDSAVPGSTLPGGPAVPPPTVADRWFRTWPDSSVLDRPRLMARSLIDLADLDDRIVFYERLLGVPADLRMPIPDFGGLELAAVGNLLLIASERPFTPVQRRTAYSLIVPSLAGQLALLERTGTSVLEPVETILPGSRARVRYPDGLLAELVEHRPRPGERPDPRPGTAVPEPVATGVRLLPRCAVPAERFADAVRFYETALEAEAETGVLPGRPDGGAGPVLVGNLLLVAHDGPAEPVSFALLAPSAEKVAALAGTGRHSGRTVSGRTLMPLASGVSAEVWEGFPDPAAAAGRRS</sequence>
<reference evidence="2 3" key="1">
    <citation type="submission" date="2017-06" db="EMBL/GenBank/DDBJ databases">
        <title>Streptomyces albireticuli Genome sequencing and assembly.</title>
        <authorList>
            <person name="Wang Y."/>
            <person name="Du B."/>
            <person name="Ding Y."/>
            <person name="Liu H."/>
            <person name="Hou Q."/>
            <person name="Liu K."/>
            <person name="Yao L."/>
            <person name="Wang C."/>
        </authorList>
    </citation>
    <scope>NUCLEOTIDE SEQUENCE [LARGE SCALE GENOMIC DNA]</scope>
    <source>
        <strain evidence="2 3">MDJK11</strain>
    </source>
</reference>
<organism evidence="2 3">
    <name type="scientific">Streptomyces albireticuli</name>
    <dbReference type="NCBI Taxonomy" id="1940"/>
    <lineage>
        <taxon>Bacteria</taxon>
        <taxon>Bacillati</taxon>
        <taxon>Actinomycetota</taxon>
        <taxon>Actinomycetes</taxon>
        <taxon>Kitasatosporales</taxon>
        <taxon>Streptomycetaceae</taxon>
        <taxon>Streptomyces</taxon>
    </lineage>
</organism>
<feature type="compositionally biased region" description="Basic and acidic residues" evidence="1">
    <location>
        <begin position="153"/>
        <end position="164"/>
    </location>
</feature>
<dbReference type="Proteomes" id="UP000195755">
    <property type="component" value="Chromosome"/>
</dbReference>
<dbReference type="AlphaFoldDB" id="A0A1Z2L203"/>